<dbReference type="Proteomes" id="UP000654257">
    <property type="component" value="Unassembled WGS sequence"/>
</dbReference>
<dbReference type="SUPFAM" id="SSF54593">
    <property type="entry name" value="Glyoxalase/Bleomycin resistance protein/Dihydroxybiphenyl dioxygenase"/>
    <property type="match status" value="1"/>
</dbReference>
<dbReference type="InterPro" id="IPR029068">
    <property type="entry name" value="Glyas_Bleomycin-R_OHBP_Dase"/>
</dbReference>
<dbReference type="PANTHER" id="PTHR35908">
    <property type="entry name" value="HYPOTHETICAL FUSION PROTEIN"/>
    <property type="match status" value="1"/>
</dbReference>
<evidence type="ECO:0000313" key="3">
    <source>
        <dbReference type="Proteomes" id="UP000654257"/>
    </source>
</evidence>
<dbReference type="CDD" id="cd06587">
    <property type="entry name" value="VOC"/>
    <property type="match status" value="1"/>
</dbReference>
<comment type="caution">
    <text evidence="2">The sequence shown here is derived from an EMBL/GenBank/DDBJ whole genome shotgun (WGS) entry which is preliminary data.</text>
</comment>
<organism evidence="2 3">
    <name type="scientific">Rhodococcoides trifolii</name>
    <dbReference type="NCBI Taxonomy" id="908250"/>
    <lineage>
        <taxon>Bacteria</taxon>
        <taxon>Bacillati</taxon>
        <taxon>Actinomycetota</taxon>
        <taxon>Actinomycetes</taxon>
        <taxon>Mycobacteriales</taxon>
        <taxon>Nocardiaceae</taxon>
        <taxon>Rhodococcoides</taxon>
    </lineage>
</organism>
<dbReference type="AlphaFoldDB" id="A0A917G5Y7"/>
<keyword evidence="3" id="KW-1185">Reference proteome</keyword>
<dbReference type="RefSeq" id="WP_188546938.1">
    <property type="nucleotide sequence ID" value="NZ_BMCU01000005.1"/>
</dbReference>
<name>A0A917G5Y7_9NOCA</name>
<dbReference type="InterPro" id="IPR041581">
    <property type="entry name" value="Glyoxalase_6"/>
</dbReference>
<accession>A0A917G5Y7</accession>
<evidence type="ECO:0000259" key="1">
    <source>
        <dbReference type="PROSITE" id="PS51819"/>
    </source>
</evidence>
<dbReference type="EMBL" id="BMCU01000005">
    <property type="protein sequence ID" value="GGG24451.1"/>
    <property type="molecule type" value="Genomic_DNA"/>
</dbReference>
<evidence type="ECO:0000313" key="2">
    <source>
        <dbReference type="EMBL" id="GGG24451.1"/>
    </source>
</evidence>
<dbReference type="PANTHER" id="PTHR35908:SF1">
    <property type="entry name" value="CONSERVED PROTEIN"/>
    <property type="match status" value="1"/>
</dbReference>
<dbReference type="Pfam" id="PF18029">
    <property type="entry name" value="Glyoxalase_6"/>
    <property type="match status" value="1"/>
</dbReference>
<proteinExistence type="predicted"/>
<sequence>MTISVRQVVIDCTDTRQLAEFYRQLMGFEYIVGDADLIDPDWLAITAPDGTWRIAFQQVATLPAATWPDGDHPQMMHLDFKVGSGDELDREHQRAMDLGATLLRDERNDPEEPLRIYADPAGHPFCIFVGL</sequence>
<dbReference type="PROSITE" id="PS51819">
    <property type="entry name" value="VOC"/>
    <property type="match status" value="1"/>
</dbReference>
<reference evidence="2" key="1">
    <citation type="journal article" date="2014" name="Int. J. Syst. Evol. Microbiol.">
        <title>Complete genome sequence of Corynebacterium casei LMG S-19264T (=DSM 44701T), isolated from a smear-ripened cheese.</title>
        <authorList>
            <consortium name="US DOE Joint Genome Institute (JGI-PGF)"/>
            <person name="Walter F."/>
            <person name="Albersmeier A."/>
            <person name="Kalinowski J."/>
            <person name="Ruckert C."/>
        </authorList>
    </citation>
    <scope>NUCLEOTIDE SEQUENCE</scope>
    <source>
        <strain evidence="2">CCM 7905</strain>
    </source>
</reference>
<protein>
    <submittedName>
        <fullName evidence="2">Glyoxalase</fullName>
    </submittedName>
</protein>
<reference evidence="2" key="2">
    <citation type="submission" date="2020-09" db="EMBL/GenBank/DDBJ databases">
        <authorList>
            <person name="Sun Q."/>
            <person name="Sedlacek I."/>
        </authorList>
    </citation>
    <scope>NUCLEOTIDE SEQUENCE</scope>
    <source>
        <strain evidence="2">CCM 7905</strain>
    </source>
</reference>
<dbReference type="InterPro" id="IPR037523">
    <property type="entry name" value="VOC_core"/>
</dbReference>
<dbReference type="Gene3D" id="3.10.180.10">
    <property type="entry name" value="2,3-Dihydroxybiphenyl 1,2-Dioxygenase, domain 1"/>
    <property type="match status" value="1"/>
</dbReference>
<feature type="domain" description="VOC" evidence="1">
    <location>
        <begin position="4"/>
        <end position="130"/>
    </location>
</feature>
<gene>
    <name evidence="2" type="ORF">GCM10007304_42890</name>
</gene>